<proteinExistence type="predicted"/>
<name>A0A3M7RQ51_BRAPC</name>
<dbReference type="EMBL" id="REGN01002888">
    <property type="protein sequence ID" value="RNA25671.1"/>
    <property type="molecule type" value="Genomic_DNA"/>
</dbReference>
<evidence type="ECO:0000256" key="1">
    <source>
        <dbReference type="SAM" id="Phobius"/>
    </source>
</evidence>
<dbReference type="AlphaFoldDB" id="A0A3M7RQ51"/>
<reference evidence="2 3" key="1">
    <citation type="journal article" date="2018" name="Sci. Rep.">
        <title>Genomic signatures of local adaptation to the degree of environmental predictability in rotifers.</title>
        <authorList>
            <person name="Franch-Gras L."/>
            <person name="Hahn C."/>
            <person name="Garcia-Roger E.M."/>
            <person name="Carmona M.J."/>
            <person name="Serra M."/>
            <person name="Gomez A."/>
        </authorList>
    </citation>
    <scope>NUCLEOTIDE SEQUENCE [LARGE SCALE GENOMIC DNA]</scope>
    <source>
        <strain evidence="2">HYR1</strain>
    </source>
</reference>
<gene>
    <name evidence="2" type="ORF">BpHYR1_017069</name>
</gene>
<comment type="caution">
    <text evidence="2">The sequence shown here is derived from an EMBL/GenBank/DDBJ whole genome shotgun (WGS) entry which is preliminary data.</text>
</comment>
<organism evidence="2 3">
    <name type="scientific">Brachionus plicatilis</name>
    <name type="common">Marine rotifer</name>
    <name type="synonym">Brachionus muelleri</name>
    <dbReference type="NCBI Taxonomy" id="10195"/>
    <lineage>
        <taxon>Eukaryota</taxon>
        <taxon>Metazoa</taxon>
        <taxon>Spiralia</taxon>
        <taxon>Gnathifera</taxon>
        <taxon>Rotifera</taxon>
        <taxon>Eurotatoria</taxon>
        <taxon>Monogononta</taxon>
        <taxon>Pseudotrocha</taxon>
        <taxon>Ploima</taxon>
        <taxon>Brachionidae</taxon>
        <taxon>Brachionus</taxon>
    </lineage>
</organism>
<protein>
    <submittedName>
        <fullName evidence="2">Uncharacterized protein</fullName>
    </submittedName>
</protein>
<dbReference type="Proteomes" id="UP000276133">
    <property type="component" value="Unassembled WGS sequence"/>
</dbReference>
<evidence type="ECO:0000313" key="2">
    <source>
        <dbReference type="EMBL" id="RNA25671.1"/>
    </source>
</evidence>
<sequence>MEAFSSVNFRNQMLIERLQCSHIFQIVMKLGIEFFELIFFGHITIFQFENCIFCILFHGSEAFNLWLGCYIFIELLLIVALKSHIRYSNSGYRDLCGKSDLILSKNGNIQLTQMNNLADEFLHSRLNKILSKRLKPNEVTKALLVKKECLKVVLNDIVIVY</sequence>
<keyword evidence="1" id="KW-0472">Membrane</keyword>
<feature type="transmembrane region" description="Helical" evidence="1">
    <location>
        <begin position="65"/>
        <end position="85"/>
    </location>
</feature>
<keyword evidence="3" id="KW-1185">Reference proteome</keyword>
<evidence type="ECO:0000313" key="3">
    <source>
        <dbReference type="Proteomes" id="UP000276133"/>
    </source>
</evidence>
<accession>A0A3M7RQ51</accession>
<keyword evidence="1" id="KW-1133">Transmembrane helix</keyword>
<keyword evidence="1" id="KW-0812">Transmembrane</keyword>